<evidence type="ECO:0000256" key="14">
    <source>
        <dbReference type="ARBA" id="ARBA00049224"/>
    </source>
</evidence>
<comment type="caution">
    <text evidence="20">The sequence shown here is derived from an EMBL/GenBank/DDBJ whole genome shotgun (WGS) entry which is preliminary data.</text>
</comment>
<evidence type="ECO:0000259" key="18">
    <source>
        <dbReference type="Pfam" id="PF02771"/>
    </source>
</evidence>
<comment type="catalytic activity">
    <reaction evidence="13">
        <text>eicosanoyl-CoA + oxidized [electron-transfer flavoprotein] + H(+) = (2E)-eicosenoyl-CoA + reduced [electron-transfer flavoprotein]</text>
        <dbReference type="Rhea" id="RHEA:47236"/>
        <dbReference type="Rhea" id="RHEA-COMP:10685"/>
        <dbReference type="Rhea" id="RHEA-COMP:10686"/>
        <dbReference type="ChEBI" id="CHEBI:15378"/>
        <dbReference type="ChEBI" id="CHEBI:57380"/>
        <dbReference type="ChEBI" id="CHEBI:57692"/>
        <dbReference type="ChEBI" id="CHEBI:58307"/>
        <dbReference type="ChEBI" id="CHEBI:74691"/>
    </reaction>
    <physiologicalReaction direction="left-to-right" evidence="13">
        <dbReference type="Rhea" id="RHEA:47237"/>
    </physiologicalReaction>
</comment>
<feature type="domain" description="Acyl-CoA dehydrogenase/oxidase N-terminal" evidence="18">
    <location>
        <begin position="34"/>
        <end position="141"/>
    </location>
</feature>
<evidence type="ECO:0000256" key="8">
    <source>
        <dbReference type="ARBA" id="ARBA00022990"/>
    </source>
</evidence>
<comment type="catalytic activity">
    <reaction evidence="14">
        <text>octadecanoyl-CoA + oxidized [electron-transfer flavoprotein] + H(+) = (2E)-octadecenoyl-CoA + reduced [electron-transfer flavoprotein]</text>
        <dbReference type="Rhea" id="RHEA:47240"/>
        <dbReference type="Rhea" id="RHEA-COMP:10685"/>
        <dbReference type="Rhea" id="RHEA-COMP:10686"/>
        <dbReference type="ChEBI" id="CHEBI:15378"/>
        <dbReference type="ChEBI" id="CHEBI:57394"/>
        <dbReference type="ChEBI" id="CHEBI:57692"/>
        <dbReference type="ChEBI" id="CHEBI:58307"/>
        <dbReference type="ChEBI" id="CHEBI:71412"/>
    </reaction>
    <physiologicalReaction direction="left-to-right" evidence="14">
        <dbReference type="Rhea" id="RHEA:47241"/>
    </physiologicalReaction>
</comment>
<gene>
    <name evidence="20" type="ORF">COW36_18375</name>
</gene>
<comment type="catalytic activity">
    <reaction evidence="12">
        <text>tetradecanoyl-CoA + oxidized [electron-transfer flavoprotein] + H(+) = (2E)-tetradecenoyl-CoA + reduced [electron-transfer flavoprotein]</text>
        <dbReference type="Rhea" id="RHEA:47316"/>
        <dbReference type="Rhea" id="RHEA-COMP:10685"/>
        <dbReference type="Rhea" id="RHEA-COMP:10686"/>
        <dbReference type="ChEBI" id="CHEBI:15378"/>
        <dbReference type="ChEBI" id="CHEBI:57385"/>
        <dbReference type="ChEBI" id="CHEBI:57692"/>
        <dbReference type="ChEBI" id="CHEBI:58307"/>
        <dbReference type="ChEBI" id="CHEBI:61405"/>
    </reaction>
    <physiologicalReaction direction="left-to-right" evidence="12">
        <dbReference type="Rhea" id="RHEA:47317"/>
    </physiologicalReaction>
</comment>
<dbReference type="AlphaFoldDB" id="A0A2M7G1A8"/>
<feature type="domain" description="Acyl-CoA oxidase/dehydrogenase middle" evidence="17">
    <location>
        <begin position="145"/>
        <end position="245"/>
    </location>
</feature>
<dbReference type="GO" id="GO:0006631">
    <property type="term" value="P:fatty acid metabolic process"/>
    <property type="evidence" value="ECO:0007669"/>
    <property type="project" value="UniProtKB-ARBA"/>
</dbReference>
<dbReference type="InterPro" id="IPR009075">
    <property type="entry name" value="AcylCo_DH/oxidase_C"/>
</dbReference>
<dbReference type="SUPFAM" id="SSF56645">
    <property type="entry name" value="Acyl-CoA dehydrogenase NM domain-like"/>
    <property type="match status" value="1"/>
</dbReference>
<dbReference type="PANTHER" id="PTHR43884">
    <property type="entry name" value="ACYL-COA DEHYDROGENASE"/>
    <property type="match status" value="1"/>
</dbReference>
<dbReference type="EMBL" id="PFFQ01000053">
    <property type="protein sequence ID" value="PIW15383.1"/>
    <property type="molecule type" value="Genomic_DNA"/>
</dbReference>
<comment type="subcellular location">
    <subcellularLocation>
        <location evidence="2">Membrane</location>
        <topology evidence="2">Peripheral membrane protein</topology>
    </subcellularLocation>
</comment>
<comment type="cofactor">
    <cofactor evidence="1 15">
        <name>FAD</name>
        <dbReference type="ChEBI" id="CHEBI:57692"/>
    </cofactor>
</comment>
<evidence type="ECO:0000256" key="15">
    <source>
        <dbReference type="RuleBase" id="RU362125"/>
    </source>
</evidence>
<dbReference type="GO" id="GO:0003995">
    <property type="term" value="F:acyl-CoA dehydrogenase activity"/>
    <property type="evidence" value="ECO:0007669"/>
    <property type="project" value="InterPro"/>
</dbReference>
<dbReference type="InterPro" id="IPR049448">
    <property type="entry name" value="ACAD9/ACADV-like_C"/>
</dbReference>
<evidence type="ECO:0000256" key="12">
    <source>
        <dbReference type="ARBA" id="ARBA00049038"/>
    </source>
</evidence>
<name>A0A2M7G1A8_9BACT</name>
<dbReference type="Pfam" id="PF21343">
    <property type="entry name" value="ACAD9-ACADV_C"/>
    <property type="match status" value="1"/>
</dbReference>
<keyword evidence="6 15" id="KW-0274">FAD</keyword>
<dbReference type="FunFam" id="1.10.540.10:FF:000001">
    <property type="entry name" value="Very long-chain-specific acyl-CoA dehydrogenase, mitochondrial"/>
    <property type="match status" value="1"/>
</dbReference>
<keyword evidence="7" id="KW-0809">Transit peptide</keyword>
<evidence type="ECO:0000256" key="4">
    <source>
        <dbReference type="ARBA" id="ARBA00022553"/>
    </source>
</evidence>
<evidence type="ECO:0000259" key="16">
    <source>
        <dbReference type="Pfam" id="PF00441"/>
    </source>
</evidence>
<keyword evidence="10" id="KW-0472">Membrane</keyword>
<keyword evidence="4" id="KW-0597">Phosphoprotein</keyword>
<evidence type="ECO:0000313" key="21">
    <source>
        <dbReference type="Proteomes" id="UP000231019"/>
    </source>
</evidence>
<dbReference type="InterPro" id="IPR036250">
    <property type="entry name" value="AcylCo_DH-like_C"/>
</dbReference>
<dbReference type="Gene3D" id="1.20.140.10">
    <property type="entry name" value="Butyryl-CoA Dehydrogenase, subunit A, domain 3"/>
    <property type="match status" value="2"/>
</dbReference>
<evidence type="ECO:0000313" key="20">
    <source>
        <dbReference type="EMBL" id="PIW15383.1"/>
    </source>
</evidence>
<dbReference type="InterPro" id="IPR013786">
    <property type="entry name" value="AcylCoA_DH/ox_N"/>
</dbReference>
<evidence type="ECO:0000256" key="1">
    <source>
        <dbReference type="ARBA" id="ARBA00001974"/>
    </source>
</evidence>
<dbReference type="PANTHER" id="PTHR43884:SF9">
    <property type="entry name" value="COMPLEX I ASSEMBLY FACTOR ACAD9, MITOCHONDRIAL"/>
    <property type="match status" value="1"/>
</dbReference>
<dbReference type="PROSITE" id="PS00073">
    <property type="entry name" value="ACYL_COA_DH_2"/>
    <property type="match status" value="1"/>
</dbReference>
<evidence type="ECO:0000256" key="3">
    <source>
        <dbReference type="ARBA" id="ARBA00009347"/>
    </source>
</evidence>
<keyword evidence="9 15" id="KW-0560">Oxidoreductase</keyword>
<reference evidence="20 21" key="1">
    <citation type="submission" date="2017-09" db="EMBL/GenBank/DDBJ databases">
        <title>Depth-based differentiation of microbial function through sediment-hosted aquifers and enrichment of novel symbionts in the deep terrestrial subsurface.</title>
        <authorList>
            <person name="Probst A.J."/>
            <person name="Ladd B."/>
            <person name="Jarett J.K."/>
            <person name="Geller-Mcgrath D.E."/>
            <person name="Sieber C.M."/>
            <person name="Emerson J.B."/>
            <person name="Anantharaman K."/>
            <person name="Thomas B.C."/>
            <person name="Malmstrom R."/>
            <person name="Stieglmeier M."/>
            <person name="Klingl A."/>
            <person name="Woyke T."/>
            <person name="Ryan C.M."/>
            <person name="Banfield J.F."/>
        </authorList>
    </citation>
    <scope>NUCLEOTIDE SEQUENCE [LARGE SCALE GENOMIC DNA]</scope>
    <source>
        <strain evidence="20">CG17_big_fil_post_rev_8_21_14_2_50_48_46</strain>
    </source>
</reference>
<evidence type="ECO:0000256" key="13">
    <source>
        <dbReference type="ARBA" id="ARBA00049140"/>
    </source>
</evidence>
<dbReference type="SUPFAM" id="SSF47203">
    <property type="entry name" value="Acyl-CoA dehydrogenase C-terminal domain-like"/>
    <property type="match status" value="1"/>
</dbReference>
<proteinExistence type="inferred from homology"/>
<feature type="domain" description="Acyl-CoA dehydrogenase/oxidase C-terminal" evidence="16">
    <location>
        <begin position="257"/>
        <end position="402"/>
    </location>
</feature>
<keyword evidence="8" id="KW-0007">Acetylation</keyword>
<dbReference type="Gene3D" id="1.10.540.10">
    <property type="entry name" value="Acyl-CoA dehydrogenase/oxidase, N-terminal domain"/>
    <property type="match status" value="1"/>
</dbReference>
<dbReference type="GO" id="GO:0016020">
    <property type="term" value="C:membrane"/>
    <property type="evidence" value="ECO:0007669"/>
    <property type="project" value="UniProtKB-SubCell"/>
</dbReference>
<evidence type="ECO:0000256" key="2">
    <source>
        <dbReference type="ARBA" id="ARBA00004170"/>
    </source>
</evidence>
<dbReference type="Pfam" id="PF00441">
    <property type="entry name" value="Acyl-CoA_dh_1"/>
    <property type="match status" value="1"/>
</dbReference>
<sequence>MSDKNGFLRNLFMGDVLDEIIFPFPRMKAEEQETIEMISASIKAFGKGINPDKIDKDEKLPAEVLEEMKELGLFGLIIPEEHEGIGLSISGYARVLEDLAVLGSAVAATVGGHQSIGMKGLLLAGNETQKKKYLPKLASGEMIAAFCLTEPNSGSDAASIRTRAVLSEDGSHFILNGEKQFITNGGFADFYTVFAQTSVEEGGLKQDKITAFMVTRDLGGVSSGPEEQKMGWKGSSTTMVFFENVKVPVENVLGEVGKGFKVAMEILNNGRLSTSTASFGVAKHLIDMSVKYANERKQFGKHIGQFDLIKEKIANMSMLAYGMQCVGYLTAGLVDNGMEDYAIEAAVAKVFSTESLWKICDEAMQIHGGMGYIRELPIERFMRDARLGLIIEGTSEISRAMISLEGLKSLGKFLKKAGLRGYAQKTLTPARMTKAHSLLQKESQLFCKGVDKLSAYAMQLLRIYKKDVIMLQLHQKRIADSVIDLYVMAAMLSRTSALLEMGKTKEEAKTELYLTRSFCRMAFERIERNMDQFDLNHDPYLTRLADTLYEDGGFQPKIFDLGTFEDMPKRKEMATSAS</sequence>
<evidence type="ECO:0000256" key="5">
    <source>
        <dbReference type="ARBA" id="ARBA00022630"/>
    </source>
</evidence>
<evidence type="ECO:0000256" key="6">
    <source>
        <dbReference type="ARBA" id="ARBA00022827"/>
    </source>
</evidence>
<dbReference type="PROSITE" id="PS00072">
    <property type="entry name" value="ACYL_COA_DH_1"/>
    <property type="match status" value="1"/>
</dbReference>
<dbReference type="Proteomes" id="UP000231019">
    <property type="component" value="Unassembled WGS sequence"/>
</dbReference>
<evidence type="ECO:0000256" key="7">
    <source>
        <dbReference type="ARBA" id="ARBA00022946"/>
    </source>
</evidence>
<dbReference type="InterPro" id="IPR037069">
    <property type="entry name" value="AcylCoA_DH/ox_N_sf"/>
</dbReference>
<dbReference type="InterPro" id="IPR006089">
    <property type="entry name" value="Acyl-CoA_DH_CS"/>
</dbReference>
<evidence type="ECO:0000259" key="19">
    <source>
        <dbReference type="Pfam" id="PF21343"/>
    </source>
</evidence>
<evidence type="ECO:0000256" key="10">
    <source>
        <dbReference type="ARBA" id="ARBA00023136"/>
    </source>
</evidence>
<keyword evidence="5 15" id="KW-0285">Flavoprotein</keyword>
<feature type="domain" description="ACAD9/ACADV-like C-terminal" evidence="19">
    <location>
        <begin position="439"/>
        <end position="535"/>
    </location>
</feature>
<evidence type="ECO:0000259" key="17">
    <source>
        <dbReference type="Pfam" id="PF02770"/>
    </source>
</evidence>
<dbReference type="InterPro" id="IPR006091">
    <property type="entry name" value="Acyl-CoA_Oxase/DH_mid-dom"/>
</dbReference>
<dbReference type="Pfam" id="PF02771">
    <property type="entry name" value="Acyl-CoA_dh_N"/>
    <property type="match status" value="1"/>
</dbReference>
<comment type="catalytic activity">
    <reaction evidence="11">
        <text>oxidized [electron-transfer flavoprotein] + hexadecanoyl-CoA + H(+) = (2E)-hexadecenoyl-CoA + reduced [electron-transfer flavoprotein]</text>
        <dbReference type="Rhea" id="RHEA:43448"/>
        <dbReference type="Rhea" id="RHEA-COMP:10685"/>
        <dbReference type="Rhea" id="RHEA-COMP:10686"/>
        <dbReference type="ChEBI" id="CHEBI:15378"/>
        <dbReference type="ChEBI" id="CHEBI:57379"/>
        <dbReference type="ChEBI" id="CHEBI:57692"/>
        <dbReference type="ChEBI" id="CHEBI:58307"/>
        <dbReference type="ChEBI" id="CHEBI:61526"/>
    </reaction>
    <physiologicalReaction direction="left-to-right" evidence="11">
        <dbReference type="Rhea" id="RHEA:43449"/>
    </physiologicalReaction>
</comment>
<dbReference type="FunFam" id="1.20.140.10:FF:000008">
    <property type="entry name" value="acyl-CoA dehydrogenase family member 9, mitochondrial"/>
    <property type="match status" value="1"/>
</dbReference>
<protein>
    <submittedName>
        <fullName evidence="20">Acyl-CoA dehydrogenase</fullName>
    </submittedName>
</protein>
<comment type="similarity">
    <text evidence="3 15">Belongs to the acyl-CoA dehydrogenase family.</text>
</comment>
<dbReference type="InterPro" id="IPR046373">
    <property type="entry name" value="Acyl-CoA_Oxase/DH_mid-dom_sf"/>
</dbReference>
<evidence type="ECO:0000256" key="9">
    <source>
        <dbReference type="ARBA" id="ARBA00023002"/>
    </source>
</evidence>
<dbReference type="FunFam" id="2.40.110.10:FF:000006">
    <property type="entry name" value="very long-chain specific acyl-CoA dehydrogenase, mitochondrial"/>
    <property type="match status" value="1"/>
</dbReference>
<dbReference type="Pfam" id="PF02770">
    <property type="entry name" value="Acyl-CoA_dh_M"/>
    <property type="match status" value="1"/>
</dbReference>
<dbReference type="InterPro" id="IPR009100">
    <property type="entry name" value="AcylCoA_DH/oxidase_NM_dom_sf"/>
</dbReference>
<accession>A0A2M7G1A8</accession>
<evidence type="ECO:0000256" key="11">
    <source>
        <dbReference type="ARBA" id="ARBA00047916"/>
    </source>
</evidence>
<dbReference type="GO" id="GO:0050660">
    <property type="term" value="F:flavin adenine dinucleotide binding"/>
    <property type="evidence" value="ECO:0007669"/>
    <property type="project" value="InterPro"/>
</dbReference>
<dbReference type="Gene3D" id="2.40.110.10">
    <property type="entry name" value="Butyryl-CoA Dehydrogenase, subunit A, domain 2"/>
    <property type="match status" value="1"/>
</dbReference>
<organism evidence="20 21">
    <name type="scientific">bacterium (Candidatus Blackallbacteria) CG17_big_fil_post_rev_8_21_14_2_50_48_46</name>
    <dbReference type="NCBI Taxonomy" id="2014261"/>
    <lineage>
        <taxon>Bacteria</taxon>
        <taxon>Candidatus Blackallbacteria</taxon>
    </lineage>
</organism>